<comment type="caution">
    <text evidence="2">The sequence shown here is derived from an EMBL/GenBank/DDBJ whole genome shotgun (WGS) entry which is preliminary data.</text>
</comment>
<feature type="transmembrane region" description="Helical" evidence="1">
    <location>
        <begin position="51"/>
        <end position="69"/>
    </location>
</feature>
<sequence>MNRAGWVKPANSAHAVLRLATAAALIIDAVIHLQLASDYQLAAPGGIGQGNLFRLEAVLALATAGYLILRGSRAAFAAAAVVAASALAAVLLYRYVDVPAIGPIPSMYEPLWFTKKTITALAEAAGTLTAVAGFATIHRTIRNTRAPVPTATAVTTPRRRAHR</sequence>
<evidence type="ECO:0000313" key="2">
    <source>
        <dbReference type="EMBL" id="MDT0261584.1"/>
    </source>
</evidence>
<dbReference type="RefSeq" id="WP_311422739.1">
    <property type="nucleotide sequence ID" value="NZ_JAVREH010000009.1"/>
</dbReference>
<gene>
    <name evidence="2" type="ORF">RM423_09285</name>
</gene>
<name>A0ABU2J9C1_9ACTN</name>
<keyword evidence="1" id="KW-0472">Membrane</keyword>
<dbReference type="Proteomes" id="UP001183176">
    <property type="component" value="Unassembled WGS sequence"/>
</dbReference>
<proteinExistence type="predicted"/>
<protein>
    <recommendedName>
        <fullName evidence="4">Integral membrane protein</fullName>
    </recommendedName>
</protein>
<feature type="transmembrane region" description="Helical" evidence="1">
    <location>
        <begin position="12"/>
        <end position="31"/>
    </location>
</feature>
<reference evidence="3" key="1">
    <citation type="submission" date="2023-07" db="EMBL/GenBank/DDBJ databases">
        <title>30 novel species of actinomycetes from the DSMZ collection.</title>
        <authorList>
            <person name="Nouioui I."/>
        </authorList>
    </citation>
    <scope>NUCLEOTIDE SEQUENCE [LARGE SCALE GENOMIC DNA]</scope>
    <source>
        <strain evidence="3">DSM 44399</strain>
    </source>
</reference>
<keyword evidence="1" id="KW-0812">Transmembrane</keyword>
<dbReference type="EMBL" id="JAVREH010000009">
    <property type="protein sequence ID" value="MDT0261584.1"/>
    <property type="molecule type" value="Genomic_DNA"/>
</dbReference>
<organism evidence="2 3">
    <name type="scientific">Jatrophihabitans lederbergiae</name>
    <dbReference type="NCBI Taxonomy" id="3075547"/>
    <lineage>
        <taxon>Bacteria</taxon>
        <taxon>Bacillati</taxon>
        <taxon>Actinomycetota</taxon>
        <taxon>Actinomycetes</taxon>
        <taxon>Jatrophihabitantales</taxon>
        <taxon>Jatrophihabitantaceae</taxon>
        <taxon>Jatrophihabitans</taxon>
    </lineage>
</organism>
<evidence type="ECO:0000256" key="1">
    <source>
        <dbReference type="SAM" id="Phobius"/>
    </source>
</evidence>
<evidence type="ECO:0000313" key="3">
    <source>
        <dbReference type="Proteomes" id="UP001183176"/>
    </source>
</evidence>
<feature type="transmembrane region" description="Helical" evidence="1">
    <location>
        <begin position="76"/>
        <end position="96"/>
    </location>
</feature>
<evidence type="ECO:0008006" key="4">
    <source>
        <dbReference type="Google" id="ProtNLM"/>
    </source>
</evidence>
<feature type="transmembrane region" description="Helical" evidence="1">
    <location>
        <begin position="116"/>
        <end position="137"/>
    </location>
</feature>
<keyword evidence="3" id="KW-1185">Reference proteome</keyword>
<accession>A0ABU2J9C1</accession>
<keyword evidence="1" id="KW-1133">Transmembrane helix</keyword>